<evidence type="ECO:0000313" key="2">
    <source>
        <dbReference type="Proteomes" id="UP000054485"/>
    </source>
</evidence>
<dbReference type="HOGENOM" id="CLU_1611905_0_0_1"/>
<reference evidence="1 2" key="1">
    <citation type="submission" date="2014-04" db="EMBL/GenBank/DDBJ databases">
        <authorList>
            <consortium name="DOE Joint Genome Institute"/>
            <person name="Kuo A."/>
            <person name="Ruytinx J."/>
            <person name="Rineau F."/>
            <person name="Colpaert J."/>
            <person name="Kohler A."/>
            <person name="Nagy L.G."/>
            <person name="Floudas D."/>
            <person name="Copeland A."/>
            <person name="Barry K.W."/>
            <person name="Cichocki N."/>
            <person name="Veneault-Fourrey C."/>
            <person name="LaButti K."/>
            <person name="Lindquist E.A."/>
            <person name="Lipzen A."/>
            <person name="Lundell T."/>
            <person name="Morin E."/>
            <person name="Murat C."/>
            <person name="Sun H."/>
            <person name="Tunlid A."/>
            <person name="Henrissat B."/>
            <person name="Grigoriev I.V."/>
            <person name="Hibbett D.S."/>
            <person name="Martin F."/>
            <person name="Nordberg H.P."/>
            <person name="Cantor M.N."/>
            <person name="Hua S.X."/>
        </authorList>
    </citation>
    <scope>NUCLEOTIDE SEQUENCE [LARGE SCALE GENOMIC DNA]</scope>
    <source>
        <strain evidence="1 2">UH-Slu-Lm8-n1</strain>
    </source>
</reference>
<name>A0A0D0AYK1_9AGAM</name>
<sequence length="165" mass="18410">MATRPLPLPLPFRSCVVPILTVNPRIAYFDPVIQREPTILYCAVAFEPYPLNSQRHTKMQVVASNVTISRLLHILLCVLLSFQLAVADPASTFLRSSKSESSSLAKSLLSTLLVRREKFIAQQGEWCPSGYLLCGNSNRCAPIGYYCCSDVYYSCPYDTTCFGSR</sequence>
<dbReference type="Proteomes" id="UP000054485">
    <property type="component" value="Unassembled WGS sequence"/>
</dbReference>
<dbReference type="EMBL" id="KN835227">
    <property type="protein sequence ID" value="KIK42859.1"/>
    <property type="molecule type" value="Genomic_DNA"/>
</dbReference>
<keyword evidence="2" id="KW-1185">Reference proteome</keyword>
<dbReference type="InParanoid" id="A0A0D0AYK1"/>
<evidence type="ECO:0000313" key="1">
    <source>
        <dbReference type="EMBL" id="KIK42859.1"/>
    </source>
</evidence>
<proteinExistence type="predicted"/>
<protein>
    <submittedName>
        <fullName evidence="1">Uncharacterized protein</fullName>
    </submittedName>
</protein>
<organism evidence="1 2">
    <name type="scientific">Suillus luteus UH-Slu-Lm8-n1</name>
    <dbReference type="NCBI Taxonomy" id="930992"/>
    <lineage>
        <taxon>Eukaryota</taxon>
        <taxon>Fungi</taxon>
        <taxon>Dikarya</taxon>
        <taxon>Basidiomycota</taxon>
        <taxon>Agaricomycotina</taxon>
        <taxon>Agaricomycetes</taxon>
        <taxon>Agaricomycetidae</taxon>
        <taxon>Boletales</taxon>
        <taxon>Suillineae</taxon>
        <taxon>Suillaceae</taxon>
        <taxon>Suillus</taxon>
    </lineage>
</organism>
<dbReference type="OrthoDB" id="2957314at2759"/>
<reference evidence="2" key="2">
    <citation type="submission" date="2015-01" db="EMBL/GenBank/DDBJ databases">
        <title>Evolutionary Origins and Diversification of the Mycorrhizal Mutualists.</title>
        <authorList>
            <consortium name="DOE Joint Genome Institute"/>
            <consortium name="Mycorrhizal Genomics Consortium"/>
            <person name="Kohler A."/>
            <person name="Kuo A."/>
            <person name="Nagy L.G."/>
            <person name="Floudas D."/>
            <person name="Copeland A."/>
            <person name="Barry K.W."/>
            <person name="Cichocki N."/>
            <person name="Veneault-Fourrey C."/>
            <person name="LaButti K."/>
            <person name="Lindquist E.A."/>
            <person name="Lipzen A."/>
            <person name="Lundell T."/>
            <person name="Morin E."/>
            <person name="Murat C."/>
            <person name="Riley R."/>
            <person name="Ohm R."/>
            <person name="Sun H."/>
            <person name="Tunlid A."/>
            <person name="Henrissat B."/>
            <person name="Grigoriev I.V."/>
            <person name="Hibbett D.S."/>
            <person name="Martin F."/>
        </authorList>
    </citation>
    <scope>NUCLEOTIDE SEQUENCE [LARGE SCALE GENOMIC DNA]</scope>
    <source>
        <strain evidence="2">UH-Slu-Lm8-n1</strain>
    </source>
</reference>
<dbReference type="AlphaFoldDB" id="A0A0D0AYK1"/>
<accession>A0A0D0AYK1</accession>
<gene>
    <name evidence="1" type="ORF">CY34DRAFT_748480</name>
</gene>